<reference evidence="3 4" key="1">
    <citation type="submission" date="2019-03" db="EMBL/GenBank/DDBJ databases">
        <title>Diversity of the mouse oral microbiome.</title>
        <authorList>
            <person name="Joseph S."/>
            <person name="Aduse-Opoku J."/>
            <person name="Curtis M."/>
            <person name="Wade W."/>
            <person name="Hashim A."/>
        </authorList>
    </citation>
    <scope>NUCLEOTIDE SEQUENCE [LARGE SCALE GENOMIC DNA]</scope>
    <source>
        <strain evidence="3 4">P11</strain>
    </source>
</reference>
<organism evidence="3 4">
    <name type="scientific">Dysgonomonas mossii</name>
    <dbReference type="NCBI Taxonomy" id="163665"/>
    <lineage>
        <taxon>Bacteria</taxon>
        <taxon>Pseudomonadati</taxon>
        <taxon>Bacteroidota</taxon>
        <taxon>Bacteroidia</taxon>
        <taxon>Bacteroidales</taxon>
        <taxon>Dysgonomonadaceae</taxon>
        <taxon>Dysgonomonas</taxon>
    </lineage>
</organism>
<dbReference type="PANTHER" id="PTHR42760:SF115">
    <property type="entry name" value="3-OXOACYL-[ACYL-CARRIER-PROTEIN] REDUCTASE FABG"/>
    <property type="match status" value="1"/>
</dbReference>
<dbReference type="GO" id="GO:0016616">
    <property type="term" value="F:oxidoreductase activity, acting on the CH-OH group of donors, NAD or NADP as acceptor"/>
    <property type="evidence" value="ECO:0007669"/>
    <property type="project" value="TreeGrafter"/>
</dbReference>
<dbReference type="InterPro" id="IPR002347">
    <property type="entry name" value="SDR_fam"/>
</dbReference>
<dbReference type="PROSITE" id="PS00061">
    <property type="entry name" value="ADH_SHORT"/>
    <property type="match status" value="1"/>
</dbReference>
<gene>
    <name evidence="3" type="ORF">E4T88_04325</name>
</gene>
<dbReference type="Gene3D" id="3.40.50.720">
    <property type="entry name" value="NAD(P)-binding Rossmann-like Domain"/>
    <property type="match status" value="1"/>
</dbReference>
<keyword evidence="2" id="KW-0560">Oxidoreductase</keyword>
<dbReference type="InterPro" id="IPR020904">
    <property type="entry name" value="Sc_DH/Rdtase_CS"/>
</dbReference>
<comment type="similarity">
    <text evidence="1">Belongs to the short-chain dehydrogenases/reductases (SDR) family.</text>
</comment>
<evidence type="ECO:0000256" key="1">
    <source>
        <dbReference type="ARBA" id="ARBA00006484"/>
    </source>
</evidence>
<dbReference type="Pfam" id="PF13561">
    <property type="entry name" value="adh_short_C2"/>
    <property type="match status" value="1"/>
</dbReference>
<accession>A0A4Y9IRK3</accession>
<dbReference type="EMBL" id="SPPK01000001">
    <property type="protein sequence ID" value="TFU91217.1"/>
    <property type="molecule type" value="Genomic_DNA"/>
</dbReference>
<dbReference type="GO" id="GO:0005975">
    <property type="term" value="P:carbohydrate metabolic process"/>
    <property type="evidence" value="ECO:0007669"/>
    <property type="project" value="UniProtKB-ARBA"/>
</dbReference>
<dbReference type="FunFam" id="3.40.50.720:FF:000240">
    <property type="entry name" value="SDR family oxidoreductase"/>
    <property type="match status" value="1"/>
</dbReference>
<dbReference type="NCBIfam" id="NF006132">
    <property type="entry name" value="PRK08277.1"/>
    <property type="match status" value="1"/>
</dbReference>
<dbReference type="PANTHER" id="PTHR42760">
    <property type="entry name" value="SHORT-CHAIN DEHYDROGENASES/REDUCTASES FAMILY MEMBER"/>
    <property type="match status" value="1"/>
</dbReference>
<proteinExistence type="inferred from homology"/>
<dbReference type="PRINTS" id="PR00080">
    <property type="entry name" value="SDRFAMILY"/>
</dbReference>
<dbReference type="RefSeq" id="WP_135104232.1">
    <property type="nucleotide sequence ID" value="NZ_JADGKW010000001.1"/>
</dbReference>
<protein>
    <submittedName>
        <fullName evidence="3">SDR family oxidoreductase</fullName>
    </submittedName>
</protein>
<dbReference type="OrthoDB" id="9803333at2"/>
<dbReference type="SUPFAM" id="SSF51735">
    <property type="entry name" value="NAD(P)-binding Rossmann-fold domains"/>
    <property type="match status" value="1"/>
</dbReference>
<dbReference type="InterPro" id="IPR036291">
    <property type="entry name" value="NAD(P)-bd_dom_sf"/>
</dbReference>
<dbReference type="AlphaFoldDB" id="A0A4Y9IRK3"/>
<name>A0A4Y9IRK3_9BACT</name>
<sequence length="279" mass="29796">MTDINTKTKQNIFSIKDKVAIVTGGYGVLGGSISKHLAEQGANVVILGRNEDKGNTLVKDINENGGKSLFIKCDVMDENQLIESREKILSTYGKLDILVNAAGGNVPGATLAPDQDFYTMKTTDWEKVIKLNMDGTVFPSLIFSKVMAEQGSGNIINVSSMAAYSAISRVPGYSAAKAAISNFTEWMATEMALKYGDKIRVNAIAPGFFIGDQNRAVLINPDGSLTERSKKVLAKTPMGRFGDITELNGVVQFLCSDAASFITGVVLPIDGGFSAYSGV</sequence>
<evidence type="ECO:0000256" key="2">
    <source>
        <dbReference type="ARBA" id="ARBA00023002"/>
    </source>
</evidence>
<comment type="caution">
    <text evidence="3">The sequence shown here is derived from an EMBL/GenBank/DDBJ whole genome shotgun (WGS) entry which is preliminary data.</text>
</comment>
<evidence type="ECO:0000313" key="4">
    <source>
        <dbReference type="Proteomes" id="UP000298285"/>
    </source>
</evidence>
<dbReference type="Proteomes" id="UP000298285">
    <property type="component" value="Unassembled WGS sequence"/>
</dbReference>
<dbReference type="PRINTS" id="PR00081">
    <property type="entry name" value="GDHRDH"/>
</dbReference>
<evidence type="ECO:0000313" key="3">
    <source>
        <dbReference type="EMBL" id="TFU91217.1"/>
    </source>
</evidence>